<dbReference type="Gene3D" id="3.30.450.20">
    <property type="entry name" value="PAS domain"/>
    <property type="match status" value="1"/>
</dbReference>
<comment type="catalytic activity">
    <reaction evidence="1">
        <text>ATP + protein L-histidine = ADP + protein N-phospho-L-histidine.</text>
        <dbReference type="EC" id="2.7.13.3"/>
    </reaction>
</comment>
<evidence type="ECO:0000256" key="2">
    <source>
        <dbReference type="ARBA" id="ARBA00012438"/>
    </source>
</evidence>
<dbReference type="InterPro" id="IPR050736">
    <property type="entry name" value="Sensor_HK_Regulatory"/>
</dbReference>
<dbReference type="Gene3D" id="1.10.287.130">
    <property type="match status" value="1"/>
</dbReference>
<dbReference type="InterPro" id="IPR036890">
    <property type="entry name" value="HATPase_C_sf"/>
</dbReference>
<feature type="domain" description="Histidine kinase" evidence="8">
    <location>
        <begin position="319"/>
        <end position="536"/>
    </location>
</feature>
<evidence type="ECO:0000259" key="8">
    <source>
        <dbReference type="PROSITE" id="PS50109"/>
    </source>
</evidence>
<proteinExistence type="predicted"/>
<sequence>MNTKTEILSIVSLILLTVLLLFPSTRLLAGLGLMIEALILLLMLFSVKKSNPSYFVLQKLHDHVFVFDQNWKLMFTNDGRALKTTLNSTLYPITNEIVHNLKKDKLQPSSYNYYEYQFGSEAYELKSIAIENDNVLVLIKNTTELKRKEQRLSNMNLELEELLYVKKNELNLKKEKFRTIFDKSSDAYFLLDSQFNISIYNQKVFSLFGEVTEISFYNWLNKHSPKEQSKGGKSIDLFKSMQKSCDAQGELRFEWQFFTSDGETFSTEISLTLLPLSQQVVYFMIIRNMMDQKKIESELRKNLEREKELNEMRSKFISMASHEFKTPLATIMTNMDILELALKKKAMNFSDLKIDKYIARMRSESKRLNLLLDEVLQLGKIEAGKTPFSPKNVSISQFVEDYLIEFKSRTSPPQEIILQKEIIADAVWIDGILMGHVLDNLLTNAIKYSDKEVYLRLFASSDALRIEVEDQGIGIPLSDFSNLFESFFRASNTEHVQGTGLGLVIAKEFVEMHGGVIVCESEEGKGSVFRIAIPLN</sequence>
<evidence type="ECO:0000256" key="4">
    <source>
        <dbReference type="ARBA" id="ARBA00022679"/>
    </source>
</evidence>
<reference evidence="10 11" key="1">
    <citation type="submission" date="2020-04" db="EMBL/GenBank/DDBJ databases">
        <title>Flammeovirga sp. SR4, a novel species isolated from seawater.</title>
        <authorList>
            <person name="Wang X."/>
        </authorList>
    </citation>
    <scope>NUCLEOTIDE SEQUENCE [LARGE SCALE GENOMIC DNA]</scope>
    <source>
        <strain evidence="10 11">ATCC 23126</strain>
    </source>
</reference>
<keyword evidence="3" id="KW-0597">Phosphoprotein</keyword>
<feature type="transmembrane region" description="Helical" evidence="7">
    <location>
        <begin position="7"/>
        <end position="22"/>
    </location>
</feature>
<dbReference type="AlphaFoldDB" id="A0A7X9RXX7"/>
<keyword evidence="7" id="KW-1133">Transmembrane helix</keyword>
<dbReference type="PRINTS" id="PR00344">
    <property type="entry name" value="BCTRLSENSOR"/>
</dbReference>
<dbReference type="PANTHER" id="PTHR43711:SF26">
    <property type="entry name" value="SENSOR HISTIDINE KINASE RCSC"/>
    <property type="match status" value="1"/>
</dbReference>
<dbReference type="InterPro" id="IPR003594">
    <property type="entry name" value="HATPase_dom"/>
</dbReference>
<evidence type="ECO:0000256" key="5">
    <source>
        <dbReference type="ARBA" id="ARBA00022777"/>
    </source>
</evidence>
<dbReference type="Proteomes" id="UP000576082">
    <property type="component" value="Unassembled WGS sequence"/>
</dbReference>
<dbReference type="InterPro" id="IPR003661">
    <property type="entry name" value="HisK_dim/P_dom"/>
</dbReference>
<dbReference type="NCBIfam" id="TIGR00229">
    <property type="entry name" value="sensory_box"/>
    <property type="match status" value="1"/>
</dbReference>
<evidence type="ECO:0000256" key="7">
    <source>
        <dbReference type="SAM" id="Phobius"/>
    </source>
</evidence>
<dbReference type="InterPro" id="IPR035965">
    <property type="entry name" value="PAS-like_dom_sf"/>
</dbReference>
<evidence type="ECO:0000256" key="6">
    <source>
        <dbReference type="ARBA" id="ARBA00023012"/>
    </source>
</evidence>
<dbReference type="Gene3D" id="3.30.565.10">
    <property type="entry name" value="Histidine kinase-like ATPase, C-terminal domain"/>
    <property type="match status" value="1"/>
</dbReference>
<evidence type="ECO:0000259" key="9">
    <source>
        <dbReference type="PROSITE" id="PS50112"/>
    </source>
</evidence>
<dbReference type="SUPFAM" id="SSF55874">
    <property type="entry name" value="ATPase domain of HSP90 chaperone/DNA topoisomerase II/histidine kinase"/>
    <property type="match status" value="1"/>
</dbReference>
<protein>
    <recommendedName>
        <fullName evidence="2">histidine kinase</fullName>
        <ecNumber evidence="2">2.7.13.3</ecNumber>
    </recommendedName>
</protein>
<dbReference type="GO" id="GO:0000155">
    <property type="term" value="F:phosphorelay sensor kinase activity"/>
    <property type="evidence" value="ECO:0007669"/>
    <property type="project" value="InterPro"/>
</dbReference>
<dbReference type="RefSeq" id="WP_169659032.1">
    <property type="nucleotide sequence ID" value="NZ_JABANE010000075.1"/>
</dbReference>
<evidence type="ECO:0000256" key="3">
    <source>
        <dbReference type="ARBA" id="ARBA00022553"/>
    </source>
</evidence>
<keyword evidence="7" id="KW-0472">Membrane</keyword>
<dbReference type="SMART" id="SM00388">
    <property type="entry name" value="HisKA"/>
    <property type="match status" value="1"/>
</dbReference>
<accession>A0A7X9RXX7</accession>
<evidence type="ECO:0000313" key="11">
    <source>
        <dbReference type="Proteomes" id="UP000576082"/>
    </source>
</evidence>
<keyword evidence="6" id="KW-0902">Two-component regulatory system</keyword>
<comment type="caution">
    <text evidence="10">The sequence shown here is derived from an EMBL/GenBank/DDBJ whole genome shotgun (WGS) entry which is preliminary data.</text>
</comment>
<evidence type="ECO:0000313" key="10">
    <source>
        <dbReference type="EMBL" id="NME70802.1"/>
    </source>
</evidence>
<dbReference type="PROSITE" id="PS50109">
    <property type="entry name" value="HIS_KIN"/>
    <property type="match status" value="1"/>
</dbReference>
<keyword evidence="5" id="KW-0418">Kinase</keyword>
<dbReference type="PROSITE" id="PS50112">
    <property type="entry name" value="PAS"/>
    <property type="match status" value="1"/>
</dbReference>
<gene>
    <name evidence="10" type="ORF">HHU12_22705</name>
</gene>
<evidence type="ECO:0000256" key="1">
    <source>
        <dbReference type="ARBA" id="ARBA00000085"/>
    </source>
</evidence>
<dbReference type="EC" id="2.7.13.3" evidence="2"/>
<dbReference type="PANTHER" id="PTHR43711">
    <property type="entry name" value="TWO-COMPONENT HISTIDINE KINASE"/>
    <property type="match status" value="1"/>
</dbReference>
<dbReference type="CDD" id="cd00075">
    <property type="entry name" value="HATPase"/>
    <property type="match status" value="1"/>
</dbReference>
<feature type="domain" description="PAS" evidence="9">
    <location>
        <begin position="173"/>
        <end position="209"/>
    </location>
</feature>
<dbReference type="SUPFAM" id="SSF47384">
    <property type="entry name" value="Homodimeric domain of signal transducing histidine kinase"/>
    <property type="match status" value="1"/>
</dbReference>
<dbReference type="SUPFAM" id="SSF55785">
    <property type="entry name" value="PYP-like sensor domain (PAS domain)"/>
    <property type="match status" value="1"/>
</dbReference>
<dbReference type="SMART" id="SM00387">
    <property type="entry name" value="HATPase_c"/>
    <property type="match status" value="1"/>
</dbReference>
<keyword evidence="11" id="KW-1185">Reference proteome</keyword>
<dbReference type="InterPro" id="IPR005467">
    <property type="entry name" value="His_kinase_dom"/>
</dbReference>
<dbReference type="InterPro" id="IPR000014">
    <property type="entry name" value="PAS"/>
</dbReference>
<dbReference type="CDD" id="cd00082">
    <property type="entry name" value="HisKA"/>
    <property type="match status" value="1"/>
</dbReference>
<keyword evidence="4" id="KW-0808">Transferase</keyword>
<name>A0A7X9RXX7_9BACT</name>
<dbReference type="EMBL" id="JABANE010000075">
    <property type="protein sequence ID" value="NME70802.1"/>
    <property type="molecule type" value="Genomic_DNA"/>
</dbReference>
<keyword evidence="7" id="KW-0812">Transmembrane</keyword>
<dbReference type="Pfam" id="PF00512">
    <property type="entry name" value="HisKA"/>
    <property type="match status" value="1"/>
</dbReference>
<dbReference type="InterPro" id="IPR004358">
    <property type="entry name" value="Sig_transdc_His_kin-like_C"/>
</dbReference>
<dbReference type="Pfam" id="PF02518">
    <property type="entry name" value="HATPase_c"/>
    <property type="match status" value="1"/>
</dbReference>
<organism evidence="10 11">
    <name type="scientific">Flammeovirga aprica JL-4</name>
    <dbReference type="NCBI Taxonomy" id="694437"/>
    <lineage>
        <taxon>Bacteria</taxon>
        <taxon>Pseudomonadati</taxon>
        <taxon>Bacteroidota</taxon>
        <taxon>Cytophagia</taxon>
        <taxon>Cytophagales</taxon>
        <taxon>Flammeovirgaceae</taxon>
        <taxon>Flammeovirga</taxon>
    </lineage>
</organism>
<dbReference type="InterPro" id="IPR036097">
    <property type="entry name" value="HisK_dim/P_sf"/>
</dbReference>